<gene>
    <name evidence="2" type="ORF">EVAR_53624_1</name>
</gene>
<evidence type="ECO:0000256" key="1">
    <source>
        <dbReference type="SAM" id="MobiDB-lite"/>
    </source>
</evidence>
<feature type="region of interest" description="Disordered" evidence="1">
    <location>
        <begin position="62"/>
        <end position="100"/>
    </location>
</feature>
<feature type="compositionally biased region" description="Basic and acidic residues" evidence="1">
    <location>
        <begin position="84"/>
        <end position="99"/>
    </location>
</feature>
<dbReference type="EMBL" id="BGZK01000695">
    <property type="protein sequence ID" value="GBP56550.1"/>
    <property type="molecule type" value="Genomic_DNA"/>
</dbReference>
<dbReference type="AlphaFoldDB" id="A0A4C1X0E5"/>
<evidence type="ECO:0000313" key="3">
    <source>
        <dbReference type="Proteomes" id="UP000299102"/>
    </source>
</evidence>
<feature type="compositionally biased region" description="Low complexity" evidence="1">
    <location>
        <begin position="73"/>
        <end position="83"/>
    </location>
</feature>
<feature type="compositionally biased region" description="Basic and acidic residues" evidence="1">
    <location>
        <begin position="34"/>
        <end position="46"/>
    </location>
</feature>
<name>A0A4C1X0E5_EUMVA</name>
<keyword evidence="3" id="KW-1185">Reference proteome</keyword>
<feature type="compositionally biased region" description="Basic residues" evidence="1">
    <location>
        <begin position="22"/>
        <end position="32"/>
    </location>
</feature>
<comment type="caution">
    <text evidence="2">The sequence shown here is derived from an EMBL/GenBank/DDBJ whole genome shotgun (WGS) entry which is preliminary data.</text>
</comment>
<reference evidence="2 3" key="1">
    <citation type="journal article" date="2019" name="Commun. Biol.">
        <title>The bagworm genome reveals a unique fibroin gene that provides high tensile strength.</title>
        <authorList>
            <person name="Kono N."/>
            <person name="Nakamura H."/>
            <person name="Ohtoshi R."/>
            <person name="Tomita M."/>
            <person name="Numata K."/>
            <person name="Arakawa K."/>
        </authorList>
    </citation>
    <scope>NUCLEOTIDE SEQUENCE [LARGE SCALE GENOMIC DNA]</scope>
</reference>
<evidence type="ECO:0000313" key="2">
    <source>
        <dbReference type="EMBL" id="GBP56550.1"/>
    </source>
</evidence>
<feature type="region of interest" description="Disordered" evidence="1">
    <location>
        <begin position="1"/>
        <end position="46"/>
    </location>
</feature>
<sequence length="136" mass="14721">MSGVGDDPTPSGRGGASSSGARGRRRSSRGKAKNSPDRWRCTLRPPEIRPEFALRSIKSLNRWAERAQTPPVGARRPGRAPSRSGRESERDELAGDVSRRLSGFKCAQRGSIQNFSTLNKTKVAPFLSFAPASNGI</sequence>
<protein>
    <submittedName>
        <fullName evidence="2">Uncharacterized protein</fullName>
    </submittedName>
</protein>
<proteinExistence type="predicted"/>
<accession>A0A4C1X0E5</accession>
<dbReference type="Proteomes" id="UP000299102">
    <property type="component" value="Unassembled WGS sequence"/>
</dbReference>
<organism evidence="2 3">
    <name type="scientific">Eumeta variegata</name>
    <name type="common">Bagworm moth</name>
    <name type="synonym">Eumeta japonica</name>
    <dbReference type="NCBI Taxonomy" id="151549"/>
    <lineage>
        <taxon>Eukaryota</taxon>
        <taxon>Metazoa</taxon>
        <taxon>Ecdysozoa</taxon>
        <taxon>Arthropoda</taxon>
        <taxon>Hexapoda</taxon>
        <taxon>Insecta</taxon>
        <taxon>Pterygota</taxon>
        <taxon>Neoptera</taxon>
        <taxon>Endopterygota</taxon>
        <taxon>Lepidoptera</taxon>
        <taxon>Glossata</taxon>
        <taxon>Ditrysia</taxon>
        <taxon>Tineoidea</taxon>
        <taxon>Psychidae</taxon>
        <taxon>Oiketicinae</taxon>
        <taxon>Eumeta</taxon>
    </lineage>
</organism>